<name>A0A1X7RL22_ZYMT9</name>
<dbReference type="AlphaFoldDB" id="A0A1X7RL22"/>
<evidence type="ECO:0000256" key="1">
    <source>
        <dbReference type="SAM" id="MobiDB-lite"/>
    </source>
</evidence>
<gene>
    <name evidence="2" type="ORF">ZT3D7_G3258</name>
</gene>
<dbReference type="Proteomes" id="UP000215127">
    <property type="component" value="Chromosome 2"/>
</dbReference>
<evidence type="ECO:0000313" key="2">
    <source>
        <dbReference type="EMBL" id="SMQ48109.1"/>
    </source>
</evidence>
<sequence>MAFVLVWAGVMIKEKVEDRKERKRMKQVNIDRKYKELQEETQRRLSRTASGGLVVVDDSDGERSGTAWAEEYVRREDEKRREQEEKAAKRRHLSKILG</sequence>
<dbReference type="EMBL" id="LT853693">
    <property type="protein sequence ID" value="SMQ48109.1"/>
    <property type="molecule type" value="Genomic_DNA"/>
</dbReference>
<reference evidence="2 3" key="1">
    <citation type="submission" date="2016-06" db="EMBL/GenBank/DDBJ databases">
        <authorList>
            <person name="Kjaerup R.B."/>
            <person name="Dalgaard T.S."/>
            <person name="Juul-Madsen H.R."/>
        </authorList>
    </citation>
    <scope>NUCLEOTIDE SEQUENCE [LARGE SCALE GENOMIC DNA]</scope>
</reference>
<accession>A0A1X7RL22</accession>
<evidence type="ECO:0000313" key="3">
    <source>
        <dbReference type="Proteomes" id="UP000215127"/>
    </source>
</evidence>
<feature type="compositionally biased region" description="Basic and acidic residues" evidence="1">
    <location>
        <begin position="71"/>
        <end position="87"/>
    </location>
</feature>
<keyword evidence="3" id="KW-1185">Reference proteome</keyword>
<organism evidence="2 3">
    <name type="scientific">Zymoseptoria tritici (strain ST99CH_3D7)</name>
    <dbReference type="NCBI Taxonomy" id="1276538"/>
    <lineage>
        <taxon>Eukaryota</taxon>
        <taxon>Fungi</taxon>
        <taxon>Dikarya</taxon>
        <taxon>Ascomycota</taxon>
        <taxon>Pezizomycotina</taxon>
        <taxon>Dothideomycetes</taxon>
        <taxon>Dothideomycetidae</taxon>
        <taxon>Mycosphaerellales</taxon>
        <taxon>Mycosphaerellaceae</taxon>
        <taxon>Zymoseptoria</taxon>
    </lineage>
</organism>
<feature type="region of interest" description="Disordered" evidence="1">
    <location>
        <begin position="51"/>
        <end position="98"/>
    </location>
</feature>
<protein>
    <submittedName>
        <fullName evidence="2">Uncharacterized protein</fullName>
    </submittedName>
</protein>
<proteinExistence type="predicted"/>
<feature type="compositionally biased region" description="Basic residues" evidence="1">
    <location>
        <begin position="88"/>
        <end position="98"/>
    </location>
</feature>